<dbReference type="Pfam" id="PF13649">
    <property type="entry name" value="Methyltransf_25"/>
    <property type="match status" value="1"/>
</dbReference>
<dbReference type="CDD" id="cd02440">
    <property type="entry name" value="AdoMet_MTases"/>
    <property type="match status" value="1"/>
</dbReference>
<keyword evidence="2" id="KW-0489">Methyltransferase</keyword>
<protein>
    <submittedName>
        <fullName evidence="2">Methyltransferase domain-containing protein</fullName>
    </submittedName>
</protein>
<dbReference type="AlphaFoldDB" id="A0A4U1J1H5"/>
<keyword evidence="2" id="KW-0808">Transferase</keyword>
<sequence>MPRASMLSEVLRRSFDPALEAVMRRMSRHDVRGPLRAALAPHRGRAMRRTIDRFGPAIAPLEGAVLRGEAAAIERFDALVAEAITTMRAERPSDLDEGGRAPLTELLHAVDARLYRDRPELMDDPSLPEDERTHALDVLDRFNHCTGIYETVMAAIDPLVEAASGEGKRPIVHDVAAGHGGLALHLAERFGDRAAIEASDLREEYLALGRAQAAERGLSVRFSVEDALALGGLSERGVDVITCTQAIHHFPPGMIARMMSEAARRARVGACFIDGERSFTTLGLVALVGALYGRTYTFYYDAVTSIRRMYYEEELALVAALAPGMPKVRVETGIAPPSHVYVRITREP</sequence>
<name>A0A4U1J1H5_9BACT</name>
<organism evidence="2 3">
    <name type="scientific">Polyangium fumosum</name>
    <dbReference type="NCBI Taxonomy" id="889272"/>
    <lineage>
        <taxon>Bacteria</taxon>
        <taxon>Pseudomonadati</taxon>
        <taxon>Myxococcota</taxon>
        <taxon>Polyangia</taxon>
        <taxon>Polyangiales</taxon>
        <taxon>Polyangiaceae</taxon>
        <taxon>Polyangium</taxon>
    </lineage>
</organism>
<dbReference type="RefSeq" id="WP_136933520.1">
    <property type="nucleotide sequence ID" value="NZ_SSMQ01000049.1"/>
</dbReference>
<dbReference type="OrthoDB" id="9797252at2"/>
<reference evidence="2 3" key="1">
    <citation type="submission" date="2019-04" db="EMBL/GenBank/DDBJ databases">
        <authorList>
            <person name="Li Y."/>
            <person name="Wang J."/>
        </authorList>
    </citation>
    <scope>NUCLEOTIDE SEQUENCE [LARGE SCALE GENOMIC DNA]</scope>
    <source>
        <strain evidence="2 3">DSM 14668</strain>
    </source>
</reference>
<dbReference type="GO" id="GO:0008168">
    <property type="term" value="F:methyltransferase activity"/>
    <property type="evidence" value="ECO:0007669"/>
    <property type="project" value="UniProtKB-KW"/>
</dbReference>
<dbReference type="Proteomes" id="UP000309215">
    <property type="component" value="Unassembled WGS sequence"/>
</dbReference>
<dbReference type="Gene3D" id="3.40.50.150">
    <property type="entry name" value="Vaccinia Virus protein VP39"/>
    <property type="match status" value="1"/>
</dbReference>
<comment type="caution">
    <text evidence="2">The sequence shown here is derived from an EMBL/GenBank/DDBJ whole genome shotgun (WGS) entry which is preliminary data.</text>
</comment>
<evidence type="ECO:0000313" key="2">
    <source>
        <dbReference type="EMBL" id="TKD00227.1"/>
    </source>
</evidence>
<proteinExistence type="predicted"/>
<dbReference type="EMBL" id="SSMQ01000049">
    <property type="protein sequence ID" value="TKD00227.1"/>
    <property type="molecule type" value="Genomic_DNA"/>
</dbReference>
<dbReference type="GO" id="GO:0032259">
    <property type="term" value="P:methylation"/>
    <property type="evidence" value="ECO:0007669"/>
    <property type="project" value="UniProtKB-KW"/>
</dbReference>
<feature type="domain" description="Methyltransferase" evidence="1">
    <location>
        <begin position="172"/>
        <end position="267"/>
    </location>
</feature>
<gene>
    <name evidence="2" type="ORF">E8A74_35470</name>
</gene>
<accession>A0A4U1J1H5</accession>
<evidence type="ECO:0000259" key="1">
    <source>
        <dbReference type="Pfam" id="PF13649"/>
    </source>
</evidence>
<keyword evidence="3" id="KW-1185">Reference proteome</keyword>
<dbReference type="InterPro" id="IPR029063">
    <property type="entry name" value="SAM-dependent_MTases_sf"/>
</dbReference>
<dbReference type="InterPro" id="IPR041698">
    <property type="entry name" value="Methyltransf_25"/>
</dbReference>
<evidence type="ECO:0000313" key="3">
    <source>
        <dbReference type="Proteomes" id="UP000309215"/>
    </source>
</evidence>
<dbReference type="SUPFAM" id="SSF53335">
    <property type="entry name" value="S-adenosyl-L-methionine-dependent methyltransferases"/>
    <property type="match status" value="1"/>
</dbReference>